<accession>A0A3P4B6X5</accession>
<comment type="similarity">
    <text evidence="1">Belongs to the aldolase class II family.</text>
</comment>
<reference evidence="3 4" key="1">
    <citation type="submission" date="2018-10" db="EMBL/GenBank/DDBJ databases">
        <authorList>
            <person name="Criscuolo A."/>
        </authorList>
    </citation>
    <scope>NUCLEOTIDE SEQUENCE [LARGE SCALE GENOMIC DNA]</scope>
    <source>
        <strain evidence="3">DnA1</strain>
    </source>
</reference>
<evidence type="ECO:0000256" key="1">
    <source>
        <dbReference type="ARBA" id="ARBA00037961"/>
    </source>
</evidence>
<dbReference type="EMBL" id="UWPJ01000026">
    <property type="protein sequence ID" value="VCU71360.1"/>
    <property type="molecule type" value="Genomic_DNA"/>
</dbReference>
<sequence>MEMTVPMAVAVASLRGRCSDAEWQSRVDLAACYRLTELYGLTDLAANHISVRVPGEPDAFLINPHGVLYDEICASSLIKIDHQGNILTMPDFHGATYNVNRAGFLIHGAIHEARPEVACVMHTHTWTGMAVSALECGLLPITQTAMRFADIGYHEFEGVVLDEAEKASLARDLGQASTLILRNHGLLAVGGTVAETFNTMVRLELACKSQLAAMACGTPLHPVNDEVVEATRVEFLPTTRRPFGLMEWPAMLRKLDRIDPSYRL</sequence>
<dbReference type="Proteomes" id="UP000277294">
    <property type="component" value="Unassembled WGS sequence"/>
</dbReference>
<dbReference type="SUPFAM" id="SSF53639">
    <property type="entry name" value="AraD/HMP-PK domain-like"/>
    <property type="match status" value="1"/>
</dbReference>
<gene>
    <name evidence="3" type="primary">novR_7</name>
    <name evidence="3" type="ORF">PIGHUM_03442</name>
</gene>
<dbReference type="InterPro" id="IPR051017">
    <property type="entry name" value="Aldolase-II_Adducin_sf"/>
</dbReference>
<dbReference type="GO" id="GO:0005856">
    <property type="term" value="C:cytoskeleton"/>
    <property type="evidence" value="ECO:0007669"/>
    <property type="project" value="TreeGrafter"/>
</dbReference>
<dbReference type="Gene3D" id="3.40.225.10">
    <property type="entry name" value="Class II aldolase/adducin N-terminal domain"/>
    <property type="match status" value="1"/>
</dbReference>
<dbReference type="AlphaFoldDB" id="A0A3P4B6X5"/>
<organism evidence="3 4">
    <name type="scientific">Pigmentiphaga humi</name>
    <dbReference type="NCBI Taxonomy" id="2478468"/>
    <lineage>
        <taxon>Bacteria</taxon>
        <taxon>Pseudomonadati</taxon>
        <taxon>Pseudomonadota</taxon>
        <taxon>Betaproteobacteria</taxon>
        <taxon>Burkholderiales</taxon>
        <taxon>Alcaligenaceae</taxon>
        <taxon>Pigmentiphaga</taxon>
    </lineage>
</organism>
<keyword evidence="3" id="KW-0456">Lyase</keyword>
<dbReference type="SMART" id="SM01007">
    <property type="entry name" value="Aldolase_II"/>
    <property type="match status" value="1"/>
</dbReference>
<dbReference type="GO" id="GO:0051015">
    <property type="term" value="F:actin filament binding"/>
    <property type="evidence" value="ECO:0007669"/>
    <property type="project" value="TreeGrafter"/>
</dbReference>
<proteinExistence type="inferred from homology"/>
<name>A0A3P4B6X5_9BURK</name>
<dbReference type="InterPro" id="IPR001303">
    <property type="entry name" value="Aldolase_II/adducin_N"/>
</dbReference>
<dbReference type="InterPro" id="IPR036409">
    <property type="entry name" value="Aldolase_II/adducin_N_sf"/>
</dbReference>
<dbReference type="Pfam" id="PF00596">
    <property type="entry name" value="Aldolase_II"/>
    <property type="match status" value="1"/>
</dbReference>
<keyword evidence="4" id="KW-1185">Reference proteome</keyword>
<evidence type="ECO:0000313" key="3">
    <source>
        <dbReference type="EMBL" id="VCU71360.1"/>
    </source>
</evidence>
<dbReference type="PANTHER" id="PTHR10672">
    <property type="entry name" value="ADDUCIN"/>
    <property type="match status" value="1"/>
</dbReference>
<dbReference type="EC" id="4.1.-.-" evidence="3"/>
<protein>
    <submittedName>
        <fullName evidence="3">Decarboxylase NovR</fullName>
        <ecNumber evidence="3">4.1.-.-</ecNumber>
    </submittedName>
</protein>
<dbReference type="GO" id="GO:0016829">
    <property type="term" value="F:lyase activity"/>
    <property type="evidence" value="ECO:0007669"/>
    <property type="project" value="UniProtKB-KW"/>
</dbReference>
<evidence type="ECO:0000313" key="4">
    <source>
        <dbReference type="Proteomes" id="UP000277294"/>
    </source>
</evidence>
<dbReference type="PANTHER" id="PTHR10672:SF3">
    <property type="entry name" value="PROTEIN HU-LI TAI SHAO"/>
    <property type="match status" value="1"/>
</dbReference>
<dbReference type="NCBIfam" id="NF005451">
    <property type="entry name" value="PRK07044.1"/>
    <property type="match status" value="1"/>
</dbReference>
<feature type="domain" description="Class II aldolase/adducin N-terminal" evidence="2">
    <location>
        <begin position="27"/>
        <end position="211"/>
    </location>
</feature>
<evidence type="ECO:0000259" key="2">
    <source>
        <dbReference type="SMART" id="SM01007"/>
    </source>
</evidence>